<dbReference type="Gene3D" id="1.10.3720.10">
    <property type="entry name" value="MetI-like"/>
    <property type="match status" value="1"/>
</dbReference>
<name>A0A231VIS3_THETR</name>
<dbReference type="InterPro" id="IPR000515">
    <property type="entry name" value="MetI-like"/>
</dbReference>
<evidence type="ECO:0000259" key="8">
    <source>
        <dbReference type="PROSITE" id="PS50928"/>
    </source>
</evidence>
<feature type="transmembrane region" description="Helical" evidence="7">
    <location>
        <begin position="199"/>
        <end position="218"/>
    </location>
</feature>
<dbReference type="PANTHER" id="PTHR30193:SF1">
    <property type="entry name" value="ABC TRANSPORTER PERMEASE PROTEIN YESP-RELATED"/>
    <property type="match status" value="1"/>
</dbReference>
<feature type="transmembrane region" description="Helical" evidence="7">
    <location>
        <begin position="154"/>
        <end position="178"/>
    </location>
</feature>
<comment type="subcellular location">
    <subcellularLocation>
        <location evidence="1 7">Cell membrane</location>
        <topology evidence="1 7">Multi-pass membrane protein</topology>
    </subcellularLocation>
</comment>
<feature type="transmembrane region" description="Helical" evidence="7">
    <location>
        <begin position="75"/>
        <end position="96"/>
    </location>
</feature>
<feature type="transmembrane region" description="Helical" evidence="7">
    <location>
        <begin position="12"/>
        <end position="38"/>
    </location>
</feature>
<keyword evidence="4 7" id="KW-0812">Transmembrane</keyword>
<evidence type="ECO:0000256" key="5">
    <source>
        <dbReference type="ARBA" id="ARBA00022989"/>
    </source>
</evidence>
<organism evidence="9 10">
    <name type="scientific">Thermoanaerobacterium thermosaccharolyticum</name>
    <name type="common">Clostridium thermosaccharolyticum</name>
    <dbReference type="NCBI Taxonomy" id="1517"/>
    <lineage>
        <taxon>Bacteria</taxon>
        <taxon>Bacillati</taxon>
        <taxon>Bacillota</taxon>
        <taxon>Clostridia</taxon>
        <taxon>Thermoanaerobacterales</taxon>
        <taxon>Thermoanaerobacteraceae</taxon>
        <taxon>Thermoanaerobacterium</taxon>
    </lineage>
</organism>
<feature type="domain" description="ABC transmembrane type-1" evidence="8">
    <location>
        <begin position="69"/>
        <end position="280"/>
    </location>
</feature>
<keyword evidence="2 7" id="KW-0813">Transport</keyword>
<accession>A0A231VIS3</accession>
<dbReference type="PROSITE" id="PS50928">
    <property type="entry name" value="ABC_TM1"/>
    <property type="match status" value="1"/>
</dbReference>
<keyword evidence="3" id="KW-1003">Cell membrane</keyword>
<evidence type="ECO:0000256" key="1">
    <source>
        <dbReference type="ARBA" id="ARBA00004651"/>
    </source>
</evidence>
<dbReference type="AlphaFoldDB" id="A0A231VIS3"/>
<reference evidence="9 10" key="1">
    <citation type="submission" date="2017-06" db="EMBL/GenBank/DDBJ databases">
        <title>Isolation and characterization of a thermophilic and butanogenic Thermoanaerobacterium thermosaccharolyticum M5 capable of efficient degradation of hemicellulose.</title>
        <authorList>
            <person name="Xin F."/>
            <person name="Jiang Y."/>
        </authorList>
    </citation>
    <scope>NUCLEOTIDE SEQUENCE [LARGE SCALE GENOMIC DNA]</scope>
    <source>
        <strain evidence="9 10">M5</strain>
    </source>
</reference>
<feature type="transmembrane region" description="Helical" evidence="7">
    <location>
        <begin position="108"/>
        <end position="128"/>
    </location>
</feature>
<dbReference type="PANTHER" id="PTHR30193">
    <property type="entry name" value="ABC TRANSPORTER PERMEASE PROTEIN"/>
    <property type="match status" value="1"/>
</dbReference>
<dbReference type="CDD" id="cd06261">
    <property type="entry name" value="TM_PBP2"/>
    <property type="match status" value="1"/>
</dbReference>
<evidence type="ECO:0000256" key="3">
    <source>
        <dbReference type="ARBA" id="ARBA00022475"/>
    </source>
</evidence>
<dbReference type="InterPro" id="IPR035906">
    <property type="entry name" value="MetI-like_sf"/>
</dbReference>
<feature type="transmembrane region" description="Helical" evidence="7">
    <location>
        <begin position="230"/>
        <end position="250"/>
    </location>
</feature>
<dbReference type="GO" id="GO:0005886">
    <property type="term" value="C:plasma membrane"/>
    <property type="evidence" value="ECO:0007669"/>
    <property type="project" value="UniProtKB-SubCell"/>
</dbReference>
<dbReference type="SUPFAM" id="SSF161098">
    <property type="entry name" value="MetI-like"/>
    <property type="match status" value="1"/>
</dbReference>
<dbReference type="RefSeq" id="WP_045411700.1">
    <property type="nucleotide sequence ID" value="NZ_NKHD01000018.1"/>
</dbReference>
<gene>
    <name evidence="9" type="ORF">CE561_05965</name>
</gene>
<sequence length="295" mass="33973">MSYNKKRNLMGYLYISPWIIGFLIFTLYPFAMTFIYSFCNYSITKSPVFIGLGNYITMFTKDMYFWPSLINTIKYVLMTVPLKLCFALFVAMILNVDIKGVNVFRTTYYLPSIFGGSVALSVIWKFLFMDNGIMNKFLSYFHIHGPSWLGNPHISLFTISLLSVWEFGSSMVIFLAALKQVPNELYEASMLDGASKIRRFFSITLPMISPVLLFNLVMQTINAFQEFTGPYVITGGGPMNSTYVYSMLIYDNAFRYFRMGYSSALSWILFLLILIVTVIIFKSSNTWVYYENGGR</sequence>
<evidence type="ECO:0000313" key="9">
    <source>
        <dbReference type="EMBL" id="OXT07881.1"/>
    </source>
</evidence>
<protein>
    <submittedName>
        <fullName evidence="9">Sugar ABC transporter permease</fullName>
    </submittedName>
</protein>
<evidence type="ECO:0000256" key="7">
    <source>
        <dbReference type="RuleBase" id="RU363032"/>
    </source>
</evidence>
<evidence type="ECO:0000313" key="10">
    <source>
        <dbReference type="Proteomes" id="UP000215301"/>
    </source>
</evidence>
<keyword evidence="6 7" id="KW-0472">Membrane</keyword>
<dbReference type="SUPFAM" id="SSF160964">
    <property type="entry name" value="MalF N-terminal region-like"/>
    <property type="match status" value="1"/>
</dbReference>
<comment type="caution">
    <text evidence="9">The sequence shown here is derived from an EMBL/GenBank/DDBJ whole genome shotgun (WGS) entry which is preliminary data.</text>
</comment>
<dbReference type="EMBL" id="NKHD01000018">
    <property type="protein sequence ID" value="OXT07881.1"/>
    <property type="molecule type" value="Genomic_DNA"/>
</dbReference>
<keyword evidence="5 7" id="KW-1133">Transmembrane helix</keyword>
<dbReference type="GO" id="GO:0055085">
    <property type="term" value="P:transmembrane transport"/>
    <property type="evidence" value="ECO:0007669"/>
    <property type="project" value="InterPro"/>
</dbReference>
<dbReference type="Proteomes" id="UP000215301">
    <property type="component" value="Unassembled WGS sequence"/>
</dbReference>
<comment type="similarity">
    <text evidence="7">Belongs to the binding-protein-dependent transport system permease family.</text>
</comment>
<feature type="transmembrane region" description="Helical" evidence="7">
    <location>
        <begin position="262"/>
        <end position="281"/>
    </location>
</feature>
<proteinExistence type="inferred from homology"/>
<evidence type="ECO:0000256" key="2">
    <source>
        <dbReference type="ARBA" id="ARBA00022448"/>
    </source>
</evidence>
<evidence type="ECO:0000256" key="6">
    <source>
        <dbReference type="ARBA" id="ARBA00023136"/>
    </source>
</evidence>
<dbReference type="Pfam" id="PF00528">
    <property type="entry name" value="BPD_transp_1"/>
    <property type="match status" value="1"/>
</dbReference>
<evidence type="ECO:0000256" key="4">
    <source>
        <dbReference type="ARBA" id="ARBA00022692"/>
    </source>
</evidence>
<dbReference type="InterPro" id="IPR051393">
    <property type="entry name" value="ABC_transporter_permease"/>
</dbReference>